<dbReference type="RefSeq" id="WP_206295588.1">
    <property type="nucleotide sequence ID" value="NZ_CP063458.1"/>
</dbReference>
<evidence type="ECO:0000256" key="9">
    <source>
        <dbReference type="ARBA" id="ARBA00022833"/>
    </source>
</evidence>
<dbReference type="AlphaFoldDB" id="A0A7M2X3K1"/>
<evidence type="ECO:0000313" key="15">
    <source>
        <dbReference type="Proteomes" id="UP000593765"/>
    </source>
</evidence>
<comment type="similarity">
    <text evidence="3">Belongs to the peptidase M50B family.</text>
</comment>
<comment type="subcellular location">
    <subcellularLocation>
        <location evidence="2">Cell membrane</location>
        <topology evidence="2">Multi-pass membrane protein</topology>
    </subcellularLocation>
</comment>
<evidence type="ECO:0000256" key="7">
    <source>
        <dbReference type="ARBA" id="ARBA00022723"/>
    </source>
</evidence>
<feature type="transmembrane region" description="Helical" evidence="13">
    <location>
        <begin position="182"/>
        <end position="200"/>
    </location>
</feature>
<name>A0A7M2X3K1_9BACT</name>
<evidence type="ECO:0000256" key="8">
    <source>
        <dbReference type="ARBA" id="ARBA00022801"/>
    </source>
</evidence>
<dbReference type="GO" id="GO:0005886">
    <property type="term" value="C:plasma membrane"/>
    <property type="evidence" value="ECO:0007669"/>
    <property type="project" value="UniProtKB-SubCell"/>
</dbReference>
<gene>
    <name evidence="14" type="ORF">IPV69_13215</name>
</gene>
<dbReference type="EMBL" id="CP063458">
    <property type="protein sequence ID" value="QOV92254.1"/>
    <property type="molecule type" value="Genomic_DNA"/>
</dbReference>
<evidence type="ECO:0000256" key="12">
    <source>
        <dbReference type="ARBA" id="ARBA00023136"/>
    </source>
</evidence>
<evidence type="ECO:0000256" key="4">
    <source>
        <dbReference type="ARBA" id="ARBA00022475"/>
    </source>
</evidence>
<keyword evidence="5 14" id="KW-0645">Protease</keyword>
<organism evidence="14 15">
    <name type="scientific">Humisphaera borealis</name>
    <dbReference type="NCBI Taxonomy" id="2807512"/>
    <lineage>
        <taxon>Bacteria</taxon>
        <taxon>Pseudomonadati</taxon>
        <taxon>Planctomycetota</taxon>
        <taxon>Phycisphaerae</taxon>
        <taxon>Tepidisphaerales</taxon>
        <taxon>Tepidisphaeraceae</taxon>
        <taxon>Humisphaera</taxon>
    </lineage>
</organism>
<dbReference type="InterPro" id="IPR052348">
    <property type="entry name" value="Metallopeptidase_M50B"/>
</dbReference>
<feature type="transmembrane region" description="Helical" evidence="13">
    <location>
        <begin position="15"/>
        <end position="38"/>
    </location>
</feature>
<sequence>MPHVLAAGPDFQNPLFLAVLVGWLMTVVLHEFGHGIVAHWGGDYTIGERGGLTLNPLQYIHPVFSIVMPAIFLMMGGVPLPGGATYIRTDLLRSKRWETAVALAGPAMNLLIFAAGAIALHPKVGWVPESGMFSEWSPAQQVVASITFLQIYAVLLSLLPVPPLDGFHAISPYLSKDVQERFAVPAYNYISLTILFMVLGTDPVRERFALVIYRIFKAVGYDPFAYDNIRMSINRTLFGG</sequence>
<keyword evidence="8" id="KW-0378">Hydrolase</keyword>
<evidence type="ECO:0000256" key="13">
    <source>
        <dbReference type="SAM" id="Phobius"/>
    </source>
</evidence>
<dbReference type="PANTHER" id="PTHR35864">
    <property type="entry name" value="ZINC METALLOPROTEASE MJ0611-RELATED"/>
    <property type="match status" value="1"/>
</dbReference>
<dbReference type="PANTHER" id="PTHR35864:SF1">
    <property type="entry name" value="ZINC METALLOPROTEASE YWHC-RELATED"/>
    <property type="match status" value="1"/>
</dbReference>
<evidence type="ECO:0000256" key="1">
    <source>
        <dbReference type="ARBA" id="ARBA00001947"/>
    </source>
</evidence>
<accession>A0A7M2X3K1</accession>
<dbReference type="GO" id="GO:0046872">
    <property type="term" value="F:metal ion binding"/>
    <property type="evidence" value="ECO:0007669"/>
    <property type="project" value="UniProtKB-KW"/>
</dbReference>
<feature type="transmembrane region" description="Helical" evidence="13">
    <location>
        <begin position="142"/>
        <end position="162"/>
    </location>
</feature>
<comment type="cofactor">
    <cofactor evidence="1">
        <name>Zn(2+)</name>
        <dbReference type="ChEBI" id="CHEBI:29105"/>
    </cofactor>
</comment>
<reference evidence="14 15" key="1">
    <citation type="submission" date="2020-10" db="EMBL/GenBank/DDBJ databases">
        <title>Wide distribution of Phycisphaera-like planctomycetes from WD2101 soil group in peatlands and genome analysis of the first cultivated representative.</title>
        <authorList>
            <person name="Dedysh S.N."/>
            <person name="Beletsky A.V."/>
            <person name="Ivanova A."/>
            <person name="Kulichevskaya I.S."/>
            <person name="Suzina N.E."/>
            <person name="Philippov D.A."/>
            <person name="Rakitin A.L."/>
            <person name="Mardanov A.V."/>
            <person name="Ravin N.V."/>
        </authorList>
    </citation>
    <scope>NUCLEOTIDE SEQUENCE [LARGE SCALE GENOMIC DNA]</scope>
    <source>
        <strain evidence="14 15">M1803</strain>
    </source>
</reference>
<dbReference type="Proteomes" id="UP000593765">
    <property type="component" value="Chromosome"/>
</dbReference>
<proteinExistence type="inferred from homology"/>
<dbReference type="KEGG" id="hbs:IPV69_13215"/>
<protein>
    <submittedName>
        <fullName evidence="14">Site-2 protease family protein</fullName>
    </submittedName>
</protein>
<feature type="transmembrane region" description="Helical" evidence="13">
    <location>
        <begin position="100"/>
        <end position="121"/>
    </location>
</feature>
<evidence type="ECO:0000256" key="3">
    <source>
        <dbReference type="ARBA" id="ARBA00007931"/>
    </source>
</evidence>
<keyword evidence="12 13" id="KW-0472">Membrane</keyword>
<evidence type="ECO:0000256" key="11">
    <source>
        <dbReference type="ARBA" id="ARBA00023049"/>
    </source>
</evidence>
<keyword evidence="15" id="KW-1185">Reference proteome</keyword>
<keyword evidence="7" id="KW-0479">Metal-binding</keyword>
<keyword evidence="11" id="KW-0482">Metalloprotease</keyword>
<keyword evidence="10 13" id="KW-1133">Transmembrane helix</keyword>
<keyword evidence="6 13" id="KW-0812">Transmembrane</keyword>
<dbReference type="CDD" id="cd06158">
    <property type="entry name" value="S2P-M50_like_1"/>
    <property type="match status" value="1"/>
</dbReference>
<evidence type="ECO:0000256" key="6">
    <source>
        <dbReference type="ARBA" id="ARBA00022692"/>
    </source>
</evidence>
<keyword evidence="4" id="KW-1003">Cell membrane</keyword>
<dbReference type="GO" id="GO:0006508">
    <property type="term" value="P:proteolysis"/>
    <property type="evidence" value="ECO:0007669"/>
    <property type="project" value="UniProtKB-KW"/>
</dbReference>
<evidence type="ECO:0000256" key="10">
    <source>
        <dbReference type="ARBA" id="ARBA00022989"/>
    </source>
</evidence>
<evidence type="ECO:0000256" key="5">
    <source>
        <dbReference type="ARBA" id="ARBA00022670"/>
    </source>
</evidence>
<dbReference type="InterPro" id="IPR044537">
    <property type="entry name" value="Rip2-like"/>
</dbReference>
<dbReference type="GO" id="GO:0008237">
    <property type="term" value="F:metallopeptidase activity"/>
    <property type="evidence" value="ECO:0007669"/>
    <property type="project" value="UniProtKB-KW"/>
</dbReference>
<keyword evidence="9" id="KW-0862">Zinc</keyword>
<evidence type="ECO:0000313" key="14">
    <source>
        <dbReference type="EMBL" id="QOV92254.1"/>
    </source>
</evidence>
<evidence type="ECO:0000256" key="2">
    <source>
        <dbReference type="ARBA" id="ARBA00004651"/>
    </source>
</evidence>
<feature type="transmembrane region" description="Helical" evidence="13">
    <location>
        <begin position="59"/>
        <end position="80"/>
    </location>
</feature>